<dbReference type="SUPFAM" id="SSF53790">
    <property type="entry name" value="Tetrapyrrole methylase"/>
    <property type="match status" value="1"/>
</dbReference>
<evidence type="ECO:0000256" key="3">
    <source>
        <dbReference type="ARBA" id="ARBA00022603"/>
    </source>
</evidence>
<dbReference type="EC" id="2.1.1.198" evidence="6"/>
<evidence type="ECO:0000259" key="7">
    <source>
        <dbReference type="Pfam" id="PF00590"/>
    </source>
</evidence>
<dbReference type="InterPro" id="IPR014776">
    <property type="entry name" value="4pyrrole_Mease_sub2"/>
</dbReference>
<comment type="caution">
    <text evidence="9">The sequence shown here is derived from an EMBL/GenBank/DDBJ whole genome shotgun (WGS) entry which is preliminary data.</text>
</comment>
<dbReference type="Pfam" id="PF00590">
    <property type="entry name" value="TP_methylase"/>
    <property type="match status" value="1"/>
</dbReference>
<evidence type="ECO:0000256" key="6">
    <source>
        <dbReference type="HAMAP-Rule" id="MF_01877"/>
    </source>
</evidence>
<evidence type="ECO:0000259" key="8">
    <source>
        <dbReference type="Pfam" id="PF23016"/>
    </source>
</evidence>
<keyword evidence="5 6" id="KW-0949">S-adenosyl-L-methionine</keyword>
<keyword evidence="3 6" id="KW-0489">Methyltransferase</keyword>
<sequence>MRPDFSPSITSNMHSYLLHGQRLTAPSLLPGLHVVATPIGNLSDITLRALTTLAAADLIVCEDTRVTSRLTNHYGIDAQLLAYNDHNAPRVRPQILERLANGQGVALVSDAGTPMVSDPGFKLVREAVEAGVHVYSAPGASAALAALTVAGLPTDRFFFEGFLPNKDGARSNRLAELKSIPATLIFYESGPRLADSLAAMATALGDRAATVARELTKTFETVYRGTLVSLATDFAIADEPRGEIVVVVGPPVEEPASADDVDASLSTALDTLSVKDAAAAVSARLGLPKRDVYARAVEMAAERRSRVS</sequence>
<proteinExistence type="inferred from homology"/>
<evidence type="ECO:0000256" key="1">
    <source>
        <dbReference type="ARBA" id="ARBA00022490"/>
    </source>
</evidence>
<dbReference type="RefSeq" id="WP_431310646.1">
    <property type="nucleotide sequence ID" value="NZ_BSPC01000011.1"/>
</dbReference>
<accession>A0ABQ6CDH5</accession>
<dbReference type="GO" id="GO:0032259">
    <property type="term" value="P:methylation"/>
    <property type="evidence" value="ECO:0007669"/>
    <property type="project" value="UniProtKB-KW"/>
</dbReference>
<dbReference type="Proteomes" id="UP001156882">
    <property type="component" value="Unassembled WGS sequence"/>
</dbReference>
<feature type="domain" description="RsmI HTH" evidence="8">
    <location>
        <begin position="256"/>
        <end position="299"/>
    </location>
</feature>
<dbReference type="EMBL" id="BSPC01000011">
    <property type="protein sequence ID" value="GLS18316.1"/>
    <property type="molecule type" value="Genomic_DNA"/>
</dbReference>
<dbReference type="Gene3D" id="3.40.1010.10">
    <property type="entry name" value="Cobalt-precorrin-4 Transmethylase, Domain 1"/>
    <property type="match status" value="1"/>
</dbReference>
<comment type="subcellular location">
    <subcellularLocation>
        <location evidence="6">Cytoplasm</location>
    </subcellularLocation>
</comment>
<dbReference type="PROSITE" id="PS01296">
    <property type="entry name" value="RSMI"/>
    <property type="match status" value="1"/>
</dbReference>
<keyword evidence="1 6" id="KW-0963">Cytoplasm</keyword>
<dbReference type="HAMAP" id="MF_01877">
    <property type="entry name" value="16SrRNA_methyltr_I"/>
    <property type="match status" value="1"/>
</dbReference>
<dbReference type="InterPro" id="IPR014777">
    <property type="entry name" value="4pyrrole_Mease_sub1"/>
</dbReference>
<evidence type="ECO:0000256" key="4">
    <source>
        <dbReference type="ARBA" id="ARBA00022679"/>
    </source>
</evidence>
<evidence type="ECO:0000313" key="9">
    <source>
        <dbReference type="EMBL" id="GLS18316.1"/>
    </source>
</evidence>
<keyword evidence="4 6" id="KW-0808">Transferase</keyword>
<dbReference type="InterPro" id="IPR053910">
    <property type="entry name" value="RsmI_HTH"/>
</dbReference>
<feature type="domain" description="Tetrapyrrole methylase" evidence="7">
    <location>
        <begin position="32"/>
        <end position="230"/>
    </location>
</feature>
<dbReference type="InterPro" id="IPR035996">
    <property type="entry name" value="4pyrrol_Methylase_sf"/>
</dbReference>
<reference evidence="10" key="1">
    <citation type="journal article" date="2019" name="Int. J. Syst. Evol. Microbiol.">
        <title>The Global Catalogue of Microorganisms (GCM) 10K type strain sequencing project: providing services to taxonomists for standard genome sequencing and annotation.</title>
        <authorList>
            <consortium name="The Broad Institute Genomics Platform"/>
            <consortium name="The Broad Institute Genome Sequencing Center for Infectious Disease"/>
            <person name="Wu L."/>
            <person name="Ma J."/>
        </authorList>
    </citation>
    <scope>NUCLEOTIDE SEQUENCE [LARGE SCALE GENOMIC DNA]</scope>
    <source>
        <strain evidence="10">NBRC 101365</strain>
    </source>
</reference>
<comment type="catalytic activity">
    <reaction evidence="6">
        <text>cytidine(1402) in 16S rRNA + S-adenosyl-L-methionine = 2'-O-methylcytidine(1402) in 16S rRNA + S-adenosyl-L-homocysteine + H(+)</text>
        <dbReference type="Rhea" id="RHEA:42924"/>
        <dbReference type="Rhea" id="RHEA-COMP:10285"/>
        <dbReference type="Rhea" id="RHEA-COMP:10286"/>
        <dbReference type="ChEBI" id="CHEBI:15378"/>
        <dbReference type="ChEBI" id="CHEBI:57856"/>
        <dbReference type="ChEBI" id="CHEBI:59789"/>
        <dbReference type="ChEBI" id="CHEBI:74495"/>
        <dbReference type="ChEBI" id="CHEBI:82748"/>
        <dbReference type="EC" id="2.1.1.198"/>
    </reaction>
</comment>
<comment type="function">
    <text evidence="6">Catalyzes the 2'-O-methylation of the ribose of cytidine 1402 (C1402) in 16S rRNA.</text>
</comment>
<name>A0ABQ6CDH5_9HYPH</name>
<dbReference type="PANTHER" id="PTHR46111:SF1">
    <property type="entry name" value="RIBOSOMAL RNA SMALL SUBUNIT METHYLTRANSFERASE I"/>
    <property type="match status" value="1"/>
</dbReference>
<dbReference type="GO" id="GO:0008168">
    <property type="term" value="F:methyltransferase activity"/>
    <property type="evidence" value="ECO:0007669"/>
    <property type="project" value="UniProtKB-KW"/>
</dbReference>
<dbReference type="Pfam" id="PF23016">
    <property type="entry name" value="RsmI_C"/>
    <property type="match status" value="1"/>
</dbReference>
<dbReference type="Gene3D" id="3.30.950.10">
    <property type="entry name" value="Methyltransferase, Cobalt-precorrin-4 Transmethylase, Domain 2"/>
    <property type="match status" value="1"/>
</dbReference>
<dbReference type="CDD" id="cd11648">
    <property type="entry name" value="RsmI"/>
    <property type="match status" value="1"/>
</dbReference>
<organism evidence="9 10">
    <name type="scientific">Labrys miyagiensis</name>
    <dbReference type="NCBI Taxonomy" id="346912"/>
    <lineage>
        <taxon>Bacteria</taxon>
        <taxon>Pseudomonadati</taxon>
        <taxon>Pseudomonadota</taxon>
        <taxon>Alphaproteobacteria</taxon>
        <taxon>Hyphomicrobiales</taxon>
        <taxon>Xanthobacteraceae</taxon>
        <taxon>Labrys</taxon>
    </lineage>
</organism>
<keyword evidence="10" id="KW-1185">Reference proteome</keyword>
<protein>
    <recommendedName>
        <fullName evidence="6">Ribosomal RNA small subunit methyltransferase I</fullName>
        <ecNumber evidence="6">2.1.1.198</ecNumber>
    </recommendedName>
    <alternativeName>
        <fullName evidence="6">16S rRNA 2'-O-ribose C1402 methyltransferase</fullName>
    </alternativeName>
    <alternativeName>
        <fullName evidence="6">rRNA (cytidine-2'-O-)-methyltransferase RsmI</fullName>
    </alternativeName>
</protein>
<dbReference type="InterPro" id="IPR008189">
    <property type="entry name" value="rRNA_ssu_MeTfrase_I"/>
</dbReference>
<dbReference type="InterPro" id="IPR018063">
    <property type="entry name" value="SAM_MeTrfase_RsmI_CS"/>
</dbReference>
<gene>
    <name evidence="6 9" type="primary">rsmI</name>
    <name evidence="9" type="ORF">GCM10007874_13330</name>
</gene>
<dbReference type="NCBIfam" id="TIGR00096">
    <property type="entry name" value="16S rRNA (cytidine(1402)-2'-O)-methyltransferase"/>
    <property type="match status" value="1"/>
</dbReference>
<dbReference type="PIRSF" id="PIRSF005917">
    <property type="entry name" value="MTase_YraL"/>
    <property type="match status" value="1"/>
</dbReference>
<comment type="similarity">
    <text evidence="6">Belongs to the methyltransferase superfamily. RsmI family.</text>
</comment>
<evidence type="ECO:0000256" key="5">
    <source>
        <dbReference type="ARBA" id="ARBA00022691"/>
    </source>
</evidence>
<evidence type="ECO:0000256" key="2">
    <source>
        <dbReference type="ARBA" id="ARBA00022552"/>
    </source>
</evidence>
<evidence type="ECO:0000313" key="10">
    <source>
        <dbReference type="Proteomes" id="UP001156882"/>
    </source>
</evidence>
<keyword evidence="2 6" id="KW-0698">rRNA processing</keyword>
<dbReference type="InterPro" id="IPR000878">
    <property type="entry name" value="4pyrrol_Mease"/>
</dbReference>
<dbReference type="PANTHER" id="PTHR46111">
    <property type="entry name" value="RIBOSOMAL RNA SMALL SUBUNIT METHYLTRANSFERASE I"/>
    <property type="match status" value="1"/>
</dbReference>